<keyword evidence="2" id="KW-0378">Hydrolase</keyword>
<keyword evidence="3" id="KW-1185">Reference proteome</keyword>
<protein>
    <submittedName>
        <fullName evidence="2">Alpha/beta fold hydrolase</fullName>
    </submittedName>
</protein>
<dbReference type="InterPro" id="IPR000073">
    <property type="entry name" value="AB_hydrolase_1"/>
</dbReference>
<evidence type="ECO:0000259" key="1">
    <source>
        <dbReference type="Pfam" id="PF00561"/>
    </source>
</evidence>
<dbReference type="GO" id="GO:0016020">
    <property type="term" value="C:membrane"/>
    <property type="evidence" value="ECO:0007669"/>
    <property type="project" value="TreeGrafter"/>
</dbReference>
<dbReference type="InterPro" id="IPR050266">
    <property type="entry name" value="AB_hydrolase_sf"/>
</dbReference>
<gene>
    <name evidence="2" type="ORF">D7223_28245</name>
</gene>
<evidence type="ECO:0000313" key="2">
    <source>
        <dbReference type="EMBL" id="RKN39678.1"/>
    </source>
</evidence>
<dbReference type="Proteomes" id="UP000281726">
    <property type="component" value="Unassembled WGS sequence"/>
</dbReference>
<proteinExistence type="predicted"/>
<dbReference type="PRINTS" id="PR00111">
    <property type="entry name" value="ABHYDROLASE"/>
</dbReference>
<accession>A0A3A9YUH4</accession>
<dbReference type="EMBL" id="RBAK01000016">
    <property type="protein sequence ID" value="RKN39678.1"/>
    <property type="molecule type" value="Genomic_DNA"/>
</dbReference>
<dbReference type="RefSeq" id="WP_120732091.1">
    <property type="nucleotide sequence ID" value="NZ_RBAK01000016.1"/>
</dbReference>
<dbReference type="GO" id="GO:0016787">
    <property type="term" value="F:hydrolase activity"/>
    <property type="evidence" value="ECO:0007669"/>
    <property type="project" value="UniProtKB-KW"/>
</dbReference>
<dbReference type="SUPFAM" id="SSF53474">
    <property type="entry name" value="alpha/beta-Hydrolases"/>
    <property type="match status" value="1"/>
</dbReference>
<dbReference type="PANTHER" id="PTHR43798:SF33">
    <property type="entry name" value="HYDROLASE, PUTATIVE (AFU_ORTHOLOGUE AFUA_2G14860)-RELATED"/>
    <property type="match status" value="1"/>
</dbReference>
<dbReference type="OrthoDB" id="63519at2"/>
<comment type="caution">
    <text evidence="2">The sequence shown here is derived from an EMBL/GenBank/DDBJ whole genome shotgun (WGS) entry which is preliminary data.</text>
</comment>
<dbReference type="AlphaFoldDB" id="A0A3A9YUH4"/>
<evidence type="ECO:0000313" key="3">
    <source>
        <dbReference type="Proteomes" id="UP000281726"/>
    </source>
</evidence>
<dbReference type="Gene3D" id="3.40.50.1820">
    <property type="entry name" value="alpha/beta hydrolase"/>
    <property type="match status" value="2"/>
</dbReference>
<feature type="domain" description="AB hydrolase-1" evidence="1">
    <location>
        <begin position="1"/>
        <end position="96"/>
    </location>
</feature>
<organism evidence="2 3">
    <name type="scientific">Micromonospora endolithica</name>
    <dbReference type="NCBI Taxonomy" id="230091"/>
    <lineage>
        <taxon>Bacteria</taxon>
        <taxon>Bacillati</taxon>
        <taxon>Actinomycetota</taxon>
        <taxon>Actinomycetes</taxon>
        <taxon>Micromonosporales</taxon>
        <taxon>Micromonosporaceae</taxon>
        <taxon>Micromonospora</taxon>
    </lineage>
</organism>
<sequence>MLLLHGLGEDGSDWHTVLPALADTHRVYALDLRGHGRSVHPGRYPFEAMRDDVLGFLDAVGVRRCVVVGHSMGGVVAILVAQAAPGRLTHLVLEDVFAPRPGTLDRPPLAPPDTPTPFDFAAVNDVRAQLHDPDPAWWDRTATIDVPTLVIGGGADSPIPQHLLAEMVDRMPDAALVTVPAGHHVHADRPVEFLAAVRGFLAAR</sequence>
<name>A0A3A9YUH4_9ACTN</name>
<dbReference type="InterPro" id="IPR029058">
    <property type="entry name" value="AB_hydrolase_fold"/>
</dbReference>
<dbReference type="PANTHER" id="PTHR43798">
    <property type="entry name" value="MONOACYLGLYCEROL LIPASE"/>
    <property type="match status" value="1"/>
</dbReference>
<dbReference type="Pfam" id="PF00561">
    <property type="entry name" value="Abhydrolase_1"/>
    <property type="match status" value="1"/>
</dbReference>
<reference evidence="2 3" key="1">
    <citation type="journal article" date="2004" name="Syst. Appl. Microbiol.">
        <title>Cryptoendolithic actinomycetes from antarctic sandstone rock samples: Micromonospora endolithica sp. nov. and two isolates related to Micromonospora coerulea Jensen 1932.</title>
        <authorList>
            <person name="Hirsch P."/>
            <person name="Mevs U."/>
            <person name="Kroppenstedt R.M."/>
            <person name="Schumann P."/>
            <person name="Stackebrandt E."/>
        </authorList>
    </citation>
    <scope>NUCLEOTIDE SEQUENCE [LARGE SCALE GENOMIC DNA]</scope>
    <source>
        <strain evidence="2 3">JCM 12677</strain>
    </source>
</reference>